<evidence type="ECO:0000313" key="2">
    <source>
        <dbReference type="EMBL" id="MZQ88406.1"/>
    </source>
</evidence>
<dbReference type="AlphaFoldDB" id="A0A6L8VFF9"/>
<keyword evidence="3" id="KW-1185">Reference proteome</keyword>
<dbReference type="EMBL" id="WWNR01000002">
    <property type="protein sequence ID" value="MZQ88406.1"/>
    <property type="molecule type" value="Genomic_DNA"/>
</dbReference>
<feature type="region of interest" description="Disordered" evidence="1">
    <location>
        <begin position="732"/>
        <end position="751"/>
    </location>
</feature>
<dbReference type="RefSeq" id="WP_161343919.1">
    <property type="nucleotide sequence ID" value="NZ_BMGW01000002.1"/>
</dbReference>
<sequence length="909" mass="94702">MVGASKILTVSYGTFSCTLEGFDDPFSTMKAIAEYFRELAAEDRYFGAEPPTPDAEMLHRIAEREIQRRVEAKIGANGVVLRQEDSAAPEAPPRVTMGQPVAPSPVVAEAAPVETSVLHVAAQAPAAQPPAVQPPAVQPPAVQPPAVQPPAVQPPAVQPIAEEIEDDAPTLRPAAEAGSAEAESVAAKLMRIRAAVAGSRAAEPAMEAVEAVGPETGAEAPTAEVEAVTGAMAAAFDAQADAEEAGVWTPEDVAEVAFEAPAAGEAEVAAEADDPSMVDDQAALLDSLTAALAEDVPVAEADEGVAEELAFEDLAFEEVVFADLTGEAPADEVPASQEIVAEEPVADAWPGAEFVAAQTAEAEDAEIVALSDLVRDLETEAAAPVMAEAAESTDLGFVAAGVWPDATIEDDAAHTDAEQDGAEQDGAEQDGALDLADWDEGEDISAPEHADPHGLTDMAPDALPDAIADMLAAETRLDAEDEGTGAAEADALVADAAGETRDDAGFLETQAEAQPEPEARPEPQPNPQAEPRSENALQRARARVIKVRRIEVAEAQVAPQPAPAADPVLSGIEAALGDTGLSAEDEADLLAELAAVEREAPGARAASTAPAVQMQDAAPAAPRVSEIEDAEIVETETDAGVAADSEVDSGADRPVLGRGPADEAAVSRLIETANTRLEGTETRRRFSAIAHLKAAVAATVADRALQTQAAGTALVQDSEEAIDRYRDDLTKAVRPRRPGEASAQTARPGADRAQAPLVLVSEQRVDRPAAAQPQEVGAIRPRRVTTSTLRLTEMLGAEDEGEDDVPAPTPEEARSFADFADRLGANGLADLLEAAAAYTAAVEGRPHFSRPQIIKKVARLADEADYSREASLRSFGMLLREGKIQKVKRGQFAISDNSRFMSEARRAAR</sequence>
<reference evidence="2 3" key="1">
    <citation type="submission" date="2020-01" db="EMBL/GenBank/DDBJ databases">
        <title>Frigidibacter albus SP32T (=CGMCC 1.13995T).</title>
        <authorList>
            <person name="Liao X."/>
        </authorList>
    </citation>
    <scope>NUCLEOTIDE SEQUENCE [LARGE SCALE GENOMIC DNA]</scope>
    <source>
        <strain evidence="2 3">SP32</strain>
    </source>
</reference>
<dbReference type="Proteomes" id="UP000477083">
    <property type="component" value="Unassembled WGS sequence"/>
</dbReference>
<evidence type="ECO:0000256" key="1">
    <source>
        <dbReference type="SAM" id="MobiDB-lite"/>
    </source>
</evidence>
<feature type="region of interest" description="Disordered" evidence="1">
    <location>
        <begin position="511"/>
        <end position="539"/>
    </location>
</feature>
<evidence type="ECO:0000313" key="3">
    <source>
        <dbReference type="Proteomes" id="UP000477083"/>
    </source>
</evidence>
<organism evidence="2 3">
    <name type="scientific">Frigidibacter albus</name>
    <dbReference type="NCBI Taxonomy" id="1465486"/>
    <lineage>
        <taxon>Bacteria</taxon>
        <taxon>Pseudomonadati</taxon>
        <taxon>Pseudomonadota</taxon>
        <taxon>Alphaproteobacteria</taxon>
        <taxon>Rhodobacterales</taxon>
        <taxon>Paracoccaceae</taxon>
        <taxon>Frigidibacter</taxon>
    </lineage>
</organism>
<accession>A0A6L8VFF9</accession>
<evidence type="ECO:0008006" key="4">
    <source>
        <dbReference type="Google" id="ProtNLM"/>
    </source>
</evidence>
<feature type="region of interest" description="Disordered" evidence="1">
    <location>
        <begin position="129"/>
        <end position="154"/>
    </location>
</feature>
<proteinExistence type="predicted"/>
<feature type="compositionally biased region" description="Low complexity" evidence="1">
    <location>
        <begin position="602"/>
        <end position="611"/>
    </location>
</feature>
<feature type="region of interest" description="Disordered" evidence="1">
    <location>
        <begin position="637"/>
        <end position="659"/>
    </location>
</feature>
<gene>
    <name evidence="2" type="ORF">GS660_04740</name>
</gene>
<protein>
    <recommendedName>
        <fullName evidence="4">Lipoprotein</fullName>
    </recommendedName>
</protein>
<dbReference type="PROSITE" id="PS51257">
    <property type="entry name" value="PROKAR_LIPOPROTEIN"/>
    <property type="match status" value="1"/>
</dbReference>
<dbReference type="OrthoDB" id="7798282at2"/>
<feature type="region of interest" description="Disordered" evidence="1">
    <location>
        <begin position="601"/>
        <end position="623"/>
    </location>
</feature>
<comment type="caution">
    <text evidence="2">The sequence shown here is derived from an EMBL/GenBank/DDBJ whole genome shotgun (WGS) entry which is preliminary data.</text>
</comment>
<name>A0A6L8VFF9_9RHOB</name>